<feature type="region of interest" description="Disordered" evidence="2">
    <location>
        <begin position="84"/>
        <end position="109"/>
    </location>
</feature>
<dbReference type="AlphaFoldDB" id="A0A319DNP5"/>
<dbReference type="STRING" id="1448320.A0A319DNP5"/>
<dbReference type="VEuPathDB" id="FungiDB:BO71DRAFT_369469"/>
<evidence type="ECO:0000256" key="1">
    <source>
        <dbReference type="SAM" id="Coils"/>
    </source>
</evidence>
<proteinExistence type="predicted"/>
<feature type="coiled-coil region" evidence="1">
    <location>
        <begin position="275"/>
        <end position="309"/>
    </location>
</feature>
<protein>
    <recommendedName>
        <fullName evidence="5">BTB domain-containing protein</fullName>
    </recommendedName>
</protein>
<evidence type="ECO:0008006" key="5">
    <source>
        <dbReference type="Google" id="ProtNLM"/>
    </source>
</evidence>
<gene>
    <name evidence="3" type="ORF">BO71DRAFT_369469</name>
</gene>
<reference evidence="3 4" key="1">
    <citation type="submission" date="2018-02" db="EMBL/GenBank/DDBJ databases">
        <title>The genomes of Aspergillus section Nigri reveals drivers in fungal speciation.</title>
        <authorList>
            <consortium name="DOE Joint Genome Institute"/>
            <person name="Vesth T.C."/>
            <person name="Nybo J."/>
            <person name="Theobald S."/>
            <person name="Brandl J."/>
            <person name="Frisvad J.C."/>
            <person name="Nielsen K.F."/>
            <person name="Lyhne E.K."/>
            <person name="Kogle M.E."/>
            <person name="Kuo A."/>
            <person name="Riley R."/>
            <person name="Clum A."/>
            <person name="Nolan M."/>
            <person name="Lipzen A."/>
            <person name="Salamov A."/>
            <person name="Henrissat B."/>
            <person name="Wiebenga A."/>
            <person name="De vries R.P."/>
            <person name="Grigoriev I.V."/>
            <person name="Mortensen U.H."/>
            <person name="Andersen M.R."/>
            <person name="Baker S.E."/>
        </authorList>
    </citation>
    <scope>NUCLEOTIDE SEQUENCE [LARGE SCALE GENOMIC DNA]</scope>
    <source>
        <strain evidence="3 4">CBS 707.79</strain>
    </source>
</reference>
<evidence type="ECO:0000256" key="2">
    <source>
        <dbReference type="SAM" id="MobiDB-lite"/>
    </source>
</evidence>
<dbReference type="PANTHER" id="PTHR47843">
    <property type="entry name" value="BTB DOMAIN-CONTAINING PROTEIN-RELATED"/>
    <property type="match status" value="1"/>
</dbReference>
<dbReference type="Proteomes" id="UP000247810">
    <property type="component" value="Unassembled WGS sequence"/>
</dbReference>
<evidence type="ECO:0000313" key="4">
    <source>
        <dbReference type="Proteomes" id="UP000247810"/>
    </source>
</evidence>
<evidence type="ECO:0000313" key="3">
    <source>
        <dbReference type="EMBL" id="PYH99186.1"/>
    </source>
</evidence>
<sequence length="332" mass="37978">MSHNLNGRLFAEKPLSIRVGSNKKLYYVHPKALSSSSSSALHARVTGPWKNCGDGEIDWTDFDEQTIDCVLNFLYTGDYQAGRITQRPGEQSQQRATEESEEIEKDKEIHASRQQLEEYELAYRSIHQPLSPIESCLDYHLPFEDSPVKAVTLCQETLYEDIPNELLLHAKVYLFAHRYILDDLADLSLRYLQQALINLPKKQPDFPQQLADAVCLIYTETATSELQENPGRKLLSQFVVLKYTGLYNDRLEKLLAEGGPFTIDVSRKLARRLMSSPLEERIQELSNSNESLRAELADKDRETKALTRELYSRAVWNNNLPVRAAFGQDPSR</sequence>
<name>A0A319DNP5_9EURO</name>
<keyword evidence="1" id="KW-0175">Coiled coil</keyword>
<organism evidence="3 4">
    <name type="scientific">Aspergillus ellipticus CBS 707.79</name>
    <dbReference type="NCBI Taxonomy" id="1448320"/>
    <lineage>
        <taxon>Eukaryota</taxon>
        <taxon>Fungi</taxon>
        <taxon>Dikarya</taxon>
        <taxon>Ascomycota</taxon>
        <taxon>Pezizomycotina</taxon>
        <taxon>Eurotiomycetes</taxon>
        <taxon>Eurotiomycetidae</taxon>
        <taxon>Eurotiales</taxon>
        <taxon>Aspergillaceae</taxon>
        <taxon>Aspergillus</taxon>
        <taxon>Aspergillus subgen. Circumdati</taxon>
    </lineage>
</organism>
<keyword evidence="4" id="KW-1185">Reference proteome</keyword>
<dbReference type="OrthoDB" id="9997739at2759"/>
<dbReference type="InterPro" id="IPR011333">
    <property type="entry name" value="SKP1/BTB/POZ_sf"/>
</dbReference>
<accession>A0A319DNP5</accession>
<dbReference type="SUPFAM" id="SSF54695">
    <property type="entry name" value="POZ domain"/>
    <property type="match status" value="1"/>
</dbReference>
<dbReference type="Gene3D" id="3.30.710.10">
    <property type="entry name" value="Potassium Channel Kv1.1, Chain A"/>
    <property type="match status" value="1"/>
</dbReference>
<dbReference type="PANTHER" id="PTHR47843:SF5">
    <property type="entry name" value="BTB_POZ DOMAIN PROTEIN"/>
    <property type="match status" value="1"/>
</dbReference>
<dbReference type="EMBL" id="KZ825804">
    <property type="protein sequence ID" value="PYH99186.1"/>
    <property type="molecule type" value="Genomic_DNA"/>
</dbReference>